<dbReference type="OrthoDB" id="4940254at2759"/>
<proteinExistence type="predicted"/>
<keyword evidence="1" id="KW-0812">Transmembrane</keyword>
<feature type="transmembrane region" description="Helical" evidence="1">
    <location>
        <begin position="87"/>
        <end position="105"/>
    </location>
</feature>
<keyword evidence="1" id="KW-0472">Membrane</keyword>
<dbReference type="HOGENOM" id="CLU_103846_0_0_1"/>
<accession>A0A0B2XHW5</accession>
<evidence type="ECO:0000313" key="2">
    <source>
        <dbReference type="EMBL" id="KHO11544.1"/>
    </source>
</evidence>
<keyword evidence="1" id="KW-1133">Transmembrane helix</keyword>
<organism evidence="2 3">
    <name type="scientific">Metarhizium robertsii (strain ARSEF 23 / ATCC MYA-3075)</name>
    <name type="common">Metarhizium anisopliae (strain ARSEF 23)</name>
    <dbReference type="NCBI Taxonomy" id="655844"/>
    <lineage>
        <taxon>Eukaryota</taxon>
        <taxon>Fungi</taxon>
        <taxon>Dikarya</taxon>
        <taxon>Ascomycota</taxon>
        <taxon>Pezizomycotina</taxon>
        <taxon>Sordariomycetes</taxon>
        <taxon>Hypocreomycetidae</taxon>
        <taxon>Hypocreales</taxon>
        <taxon>Clavicipitaceae</taxon>
        <taxon>Metarhizium</taxon>
    </lineage>
</organism>
<keyword evidence="3" id="KW-1185">Reference proteome</keyword>
<dbReference type="KEGG" id="maj:MAA_10786"/>
<gene>
    <name evidence="2" type="ORF">MAA_10786</name>
</gene>
<dbReference type="Proteomes" id="UP000002498">
    <property type="component" value="Unassembled WGS sequence"/>
</dbReference>
<sequence>MAAWHLPGWGTLARTAARGAAWATDVAAIVVLCFVAQKWTATCGAVAPGIIGAVIALLSDSWQMVAFADRRLGVAPTKPHRTLMHDVFSLAVTLGGVALMLVSNVPGREGRDPARNPGDEGPGDGGIALRRSTMAWLGLWLLTVIIVFRVGFAVWSCADCYKEYQRDERHASRRADAEQGP</sequence>
<feature type="transmembrane region" description="Helical" evidence="1">
    <location>
        <begin position="20"/>
        <end position="36"/>
    </location>
</feature>
<protein>
    <submittedName>
        <fullName evidence="2">Protein kinase-like protein</fullName>
    </submittedName>
</protein>
<evidence type="ECO:0000313" key="3">
    <source>
        <dbReference type="Proteomes" id="UP000002498"/>
    </source>
</evidence>
<dbReference type="GO" id="GO:0016301">
    <property type="term" value="F:kinase activity"/>
    <property type="evidence" value="ECO:0007669"/>
    <property type="project" value="UniProtKB-KW"/>
</dbReference>
<comment type="caution">
    <text evidence="2">The sequence shown here is derived from an EMBL/GenBank/DDBJ whole genome shotgun (WGS) entry which is preliminary data.</text>
</comment>
<feature type="transmembrane region" description="Helical" evidence="1">
    <location>
        <begin position="43"/>
        <end position="67"/>
    </location>
</feature>
<dbReference type="AlphaFoldDB" id="A0A0B2XHW5"/>
<name>A0A0B2XHW5_METRA</name>
<dbReference type="EMBL" id="ADNJ02000002">
    <property type="protein sequence ID" value="KHO11544.1"/>
    <property type="molecule type" value="Genomic_DNA"/>
</dbReference>
<feature type="transmembrane region" description="Helical" evidence="1">
    <location>
        <begin position="135"/>
        <end position="155"/>
    </location>
</feature>
<dbReference type="GeneID" id="23632235"/>
<reference evidence="2 3" key="1">
    <citation type="journal article" date="2011" name="PLoS Genet.">
        <title>Genome sequencing and comparative transcriptomics of the model entomopathogenic fungi Metarhizium anisopliae and M. acridum.</title>
        <authorList>
            <person name="Gao Q."/>
            <person name="Jin K."/>
            <person name="Ying S.H."/>
            <person name="Zhang Y."/>
            <person name="Xiao G."/>
            <person name="Shang Y."/>
            <person name="Duan Z."/>
            <person name="Hu X."/>
            <person name="Xie X.Q."/>
            <person name="Zhou G."/>
            <person name="Peng G."/>
            <person name="Luo Z."/>
            <person name="Huang W."/>
            <person name="Wang B."/>
            <person name="Fang W."/>
            <person name="Wang S."/>
            <person name="Zhong Y."/>
            <person name="Ma L.J."/>
            <person name="St Leger R.J."/>
            <person name="Zhao G.P."/>
            <person name="Pei Y."/>
            <person name="Feng M.G."/>
            <person name="Xia Y."/>
            <person name="Wang C."/>
        </authorList>
    </citation>
    <scope>NUCLEOTIDE SEQUENCE [LARGE SCALE GENOMIC DNA]</scope>
    <source>
        <strain evidence="3">ARSEF 23 / ATCC MYA-3075</strain>
    </source>
</reference>
<evidence type="ECO:0000256" key="1">
    <source>
        <dbReference type="SAM" id="Phobius"/>
    </source>
</evidence>
<dbReference type="RefSeq" id="XP_011411007.1">
    <property type="nucleotide sequence ID" value="XM_011412705.1"/>
</dbReference>
<reference evidence="2 3" key="2">
    <citation type="journal article" date="2014" name="Proc. Natl. Acad. Sci. U.S.A.">
        <title>Trajectory and genomic determinants of fungal-pathogen speciation and host adaptation.</title>
        <authorList>
            <person name="Hu X."/>
            <person name="Xiao G."/>
            <person name="Zheng P."/>
            <person name="Shang Y."/>
            <person name="Su Y."/>
            <person name="Zhang X."/>
            <person name="Liu X."/>
            <person name="Zhan S."/>
            <person name="St Leger R.J."/>
            <person name="Wang C."/>
        </authorList>
    </citation>
    <scope>GENOME REANNOTATION</scope>
    <source>
        <strain evidence="3">ARSEF 23 / ATCC MYA-3075</strain>
    </source>
</reference>